<dbReference type="AlphaFoldDB" id="E0S4E2"/>
<keyword evidence="1" id="KW-0812">Transmembrane</keyword>
<dbReference type="KEGG" id="bpb:bpr_II337"/>
<geneLocation type="plasmid" evidence="2 3">
    <name>pCY360</name>
</geneLocation>
<keyword evidence="1" id="KW-1133">Transmembrane helix</keyword>
<dbReference type="RefSeq" id="WP_013282923.1">
    <property type="nucleotide sequence ID" value="NC_014389.1"/>
</dbReference>
<keyword evidence="3" id="KW-1185">Reference proteome</keyword>
<evidence type="ECO:0000313" key="2">
    <source>
        <dbReference type="EMBL" id="ADL36274.1"/>
    </source>
</evidence>
<keyword evidence="2" id="KW-0614">Plasmid</keyword>
<evidence type="ECO:0000256" key="1">
    <source>
        <dbReference type="SAM" id="Phobius"/>
    </source>
</evidence>
<proteinExistence type="predicted"/>
<keyword evidence="1" id="KW-0472">Membrane</keyword>
<evidence type="ECO:0000313" key="3">
    <source>
        <dbReference type="Proteomes" id="UP000001299"/>
    </source>
</evidence>
<name>E0S4E2_BUTPB</name>
<reference evidence="2 3" key="1">
    <citation type="journal article" date="2010" name="PLoS ONE">
        <title>The glycobiome of the rumen bacterium Butyrivibrio proteoclasticus B316(T) highlights adaptation to a polysaccharide-rich environment.</title>
        <authorList>
            <person name="Kelly W.J."/>
            <person name="Leahy S.C."/>
            <person name="Altermann E."/>
            <person name="Yeoman C.J."/>
            <person name="Dunne J.C."/>
            <person name="Kong Z."/>
            <person name="Pacheco D.M."/>
            <person name="Li D."/>
            <person name="Noel S.J."/>
            <person name="Moon C.D."/>
            <person name="Cookson A.L."/>
            <person name="Attwood G.T."/>
        </authorList>
    </citation>
    <scope>NUCLEOTIDE SEQUENCE [LARGE SCALE GENOMIC DNA]</scope>
    <source>
        <strain evidence="3">ATCC 51982 / DSM 14932 / B316</strain>
        <plasmid evidence="3">Plasmid pCY360</plasmid>
    </source>
</reference>
<feature type="transmembrane region" description="Helical" evidence="1">
    <location>
        <begin position="12"/>
        <end position="31"/>
    </location>
</feature>
<accession>E0S4E2</accession>
<protein>
    <submittedName>
        <fullName evidence="2">Uncharacterized protein</fullName>
    </submittedName>
</protein>
<sequence>MNVREWFKGRKRTVIAFGIGYFTLLGMLIIAEGQYREKLPVSEKIQIYDYDNVMLKGSDVVEILYYIPEMDVSAVSIGSSYYVKNDVDYQEFIGRNSIKYIAPSSKWHCAINSGDDTEMVICFTPIDGQE</sequence>
<dbReference type="EMBL" id="CP001812">
    <property type="protein sequence ID" value="ADL36274.1"/>
    <property type="molecule type" value="Genomic_DNA"/>
</dbReference>
<dbReference type="Proteomes" id="UP000001299">
    <property type="component" value="Plasmid pCY360"/>
</dbReference>
<organism evidence="2 3">
    <name type="scientific">Butyrivibrio proteoclasticus (strain ATCC 51982 / DSM 14932 / B316)</name>
    <name type="common">Clostridium proteoclasticum</name>
    <dbReference type="NCBI Taxonomy" id="515622"/>
    <lineage>
        <taxon>Bacteria</taxon>
        <taxon>Bacillati</taxon>
        <taxon>Bacillota</taxon>
        <taxon>Clostridia</taxon>
        <taxon>Lachnospirales</taxon>
        <taxon>Lachnospiraceae</taxon>
        <taxon>Butyrivibrio</taxon>
    </lineage>
</organism>
<gene>
    <name evidence="2" type="ordered locus">bpr_II337</name>
</gene>
<dbReference type="HOGENOM" id="CLU_1934146_0_0_9"/>